<dbReference type="InterPro" id="IPR000702">
    <property type="entry name" value="Ribosomal_uL6-like"/>
</dbReference>
<dbReference type="SUPFAM" id="SSF56053">
    <property type="entry name" value="Ribosomal protein L6"/>
    <property type="match status" value="2"/>
</dbReference>
<dbReference type="AlphaFoldDB" id="A0A5J5MT91"/>
<comment type="similarity">
    <text evidence="1">Belongs to the universal ribosomal protein uL6 family.</text>
</comment>
<dbReference type="GO" id="GO:0003735">
    <property type="term" value="F:structural constituent of ribosome"/>
    <property type="evidence" value="ECO:0007669"/>
    <property type="project" value="InterPro"/>
</dbReference>
<evidence type="ECO:0008006" key="6">
    <source>
        <dbReference type="Google" id="ProtNLM"/>
    </source>
</evidence>
<keyword evidence="3" id="KW-0687">Ribonucleoprotein</keyword>
<sequence>MIVKGSRATLRRVFNHFNRLRGDEWWGDRKDLAITGIICSHTQNKIKGVALGFHYKIRSLYTHFPIYAITQKTCSLVWMWPDIACSVSQAQGDELILEGGGSRGASNSAASIQRPPTVKKPGYQTHLWMASIVSERGTVLQTDE</sequence>
<keyword evidence="5" id="KW-1185">Reference proteome</keyword>
<dbReference type="PANTHER" id="PTHR11655">
    <property type="entry name" value="60S/50S RIBOSOMAL PROTEIN L6/L9"/>
    <property type="match status" value="1"/>
</dbReference>
<evidence type="ECO:0000256" key="2">
    <source>
        <dbReference type="ARBA" id="ARBA00022980"/>
    </source>
</evidence>
<dbReference type="EMBL" id="VCEB01000002">
    <property type="protein sequence ID" value="KAB0383057.1"/>
    <property type="molecule type" value="Genomic_DNA"/>
</dbReference>
<gene>
    <name evidence="4" type="ORF">FD755_004974</name>
</gene>
<proteinExistence type="inferred from homology"/>
<dbReference type="Gene3D" id="3.90.930.12">
    <property type="entry name" value="Ribosomal protein L6, alpha-beta domain"/>
    <property type="match status" value="2"/>
</dbReference>
<dbReference type="GO" id="GO:0019843">
    <property type="term" value="F:rRNA binding"/>
    <property type="evidence" value="ECO:0007669"/>
    <property type="project" value="InterPro"/>
</dbReference>
<evidence type="ECO:0000256" key="3">
    <source>
        <dbReference type="ARBA" id="ARBA00023274"/>
    </source>
</evidence>
<keyword evidence="2" id="KW-0689">Ribosomal protein</keyword>
<dbReference type="PANTHER" id="PTHR11655:SF46">
    <property type="entry name" value="LARGE RIBOSOMAL SUBUNIT PROTEIN UL6"/>
    <property type="match status" value="1"/>
</dbReference>
<dbReference type="GO" id="GO:0002181">
    <property type="term" value="P:cytoplasmic translation"/>
    <property type="evidence" value="ECO:0007669"/>
    <property type="project" value="TreeGrafter"/>
</dbReference>
<dbReference type="InterPro" id="IPR036789">
    <property type="entry name" value="Ribosomal_uL6-like_a/b-dom_sf"/>
</dbReference>
<accession>A0A5J5MT91</accession>
<evidence type="ECO:0000313" key="4">
    <source>
        <dbReference type="EMBL" id="KAB0383057.1"/>
    </source>
</evidence>
<reference evidence="4 5" key="1">
    <citation type="submission" date="2019-06" db="EMBL/GenBank/DDBJ databases">
        <title>Discovery of a novel chromosome fission-fusion reversal in muntjac.</title>
        <authorList>
            <person name="Mudd A.B."/>
            <person name="Bredeson J.V."/>
            <person name="Baum R."/>
            <person name="Hockemeyer D."/>
            <person name="Rokhsar D.S."/>
        </authorList>
    </citation>
    <scope>NUCLEOTIDE SEQUENCE [LARGE SCALE GENOMIC DNA]</scope>
    <source>
        <strain evidence="4">UCam_UCB_Mr</strain>
        <tissue evidence="4">Fibroblast cell line</tissue>
    </source>
</reference>
<dbReference type="Proteomes" id="UP000326062">
    <property type="component" value="Chromosome 2"/>
</dbReference>
<dbReference type="GO" id="GO:0022625">
    <property type="term" value="C:cytosolic large ribosomal subunit"/>
    <property type="evidence" value="ECO:0007669"/>
    <property type="project" value="TreeGrafter"/>
</dbReference>
<evidence type="ECO:0000313" key="5">
    <source>
        <dbReference type="Proteomes" id="UP000326062"/>
    </source>
</evidence>
<organism evidence="4 5">
    <name type="scientific">Muntiacus reevesi</name>
    <name type="common">Reeves' muntjac</name>
    <name type="synonym">Cervus reevesi</name>
    <dbReference type="NCBI Taxonomy" id="9886"/>
    <lineage>
        <taxon>Eukaryota</taxon>
        <taxon>Metazoa</taxon>
        <taxon>Chordata</taxon>
        <taxon>Craniata</taxon>
        <taxon>Vertebrata</taxon>
        <taxon>Euteleostomi</taxon>
        <taxon>Mammalia</taxon>
        <taxon>Eutheria</taxon>
        <taxon>Laurasiatheria</taxon>
        <taxon>Artiodactyla</taxon>
        <taxon>Ruminantia</taxon>
        <taxon>Pecora</taxon>
        <taxon>Cervidae</taxon>
        <taxon>Muntiacinae</taxon>
        <taxon>Muntiacus</taxon>
    </lineage>
</organism>
<evidence type="ECO:0000256" key="1">
    <source>
        <dbReference type="ARBA" id="ARBA00009356"/>
    </source>
</evidence>
<comment type="caution">
    <text evidence="4">The sequence shown here is derived from an EMBL/GenBank/DDBJ whole genome shotgun (WGS) entry which is preliminary data.</text>
</comment>
<protein>
    <recommendedName>
        <fullName evidence="6">60S ribosomal protein L9</fullName>
    </recommendedName>
</protein>
<name>A0A5J5MT91_MUNRE</name>